<proteinExistence type="inferred from homology"/>
<protein>
    <recommendedName>
        <fullName evidence="4">tRNA pseudouridine synthase</fullName>
        <ecNumber evidence="4">5.4.99.12</ecNumber>
    </recommendedName>
</protein>
<dbReference type="Proteomes" id="UP001153292">
    <property type="component" value="Chromosome 6"/>
</dbReference>
<accession>A0ABN8BFP7</accession>
<dbReference type="InterPro" id="IPR020097">
    <property type="entry name" value="PsdUridine_synth_TruA_a/b_dom"/>
</dbReference>
<evidence type="ECO:0000256" key="2">
    <source>
        <dbReference type="ARBA" id="ARBA00022694"/>
    </source>
</evidence>
<evidence type="ECO:0000256" key="1">
    <source>
        <dbReference type="ARBA" id="ARBA00009375"/>
    </source>
</evidence>
<keyword evidence="3 4" id="KW-0413">Isomerase</keyword>
<evidence type="ECO:0000259" key="5">
    <source>
        <dbReference type="Pfam" id="PF01416"/>
    </source>
</evidence>
<dbReference type="InterPro" id="IPR020094">
    <property type="entry name" value="TruA/RsuA/RluB/E/F_N"/>
</dbReference>
<organism evidence="6 7">
    <name type="scientific">Chilo suppressalis</name>
    <name type="common">Asiatic rice borer moth</name>
    <dbReference type="NCBI Taxonomy" id="168631"/>
    <lineage>
        <taxon>Eukaryota</taxon>
        <taxon>Metazoa</taxon>
        <taxon>Ecdysozoa</taxon>
        <taxon>Arthropoda</taxon>
        <taxon>Hexapoda</taxon>
        <taxon>Insecta</taxon>
        <taxon>Pterygota</taxon>
        <taxon>Neoptera</taxon>
        <taxon>Endopterygota</taxon>
        <taxon>Lepidoptera</taxon>
        <taxon>Glossata</taxon>
        <taxon>Ditrysia</taxon>
        <taxon>Pyraloidea</taxon>
        <taxon>Crambidae</taxon>
        <taxon>Crambinae</taxon>
        <taxon>Chilo</taxon>
    </lineage>
</organism>
<dbReference type="Pfam" id="PF01416">
    <property type="entry name" value="PseudoU_synth_1"/>
    <property type="match status" value="1"/>
</dbReference>
<dbReference type="PANTHER" id="PTHR11142:SF0">
    <property type="entry name" value="TRNA PSEUDOURIDINE SYNTHASE-LIKE 1"/>
    <property type="match status" value="1"/>
</dbReference>
<dbReference type="Gene3D" id="3.30.70.580">
    <property type="entry name" value="Pseudouridine synthase I, catalytic domain, N-terminal subdomain"/>
    <property type="match status" value="1"/>
</dbReference>
<evidence type="ECO:0000256" key="4">
    <source>
        <dbReference type="RuleBase" id="RU003792"/>
    </source>
</evidence>
<evidence type="ECO:0000313" key="7">
    <source>
        <dbReference type="Proteomes" id="UP001153292"/>
    </source>
</evidence>
<dbReference type="InterPro" id="IPR020095">
    <property type="entry name" value="PsdUridine_synth_TruA_C"/>
</dbReference>
<comment type="catalytic activity">
    <reaction evidence="4">
        <text>uridine(38/39/40) in tRNA = pseudouridine(38/39/40) in tRNA</text>
        <dbReference type="Rhea" id="RHEA:22376"/>
        <dbReference type="Rhea" id="RHEA-COMP:10085"/>
        <dbReference type="Rhea" id="RHEA-COMP:10087"/>
        <dbReference type="ChEBI" id="CHEBI:65314"/>
        <dbReference type="ChEBI" id="CHEBI:65315"/>
        <dbReference type="EC" id="5.4.99.12"/>
    </reaction>
</comment>
<reference evidence="6" key="1">
    <citation type="submission" date="2021-12" db="EMBL/GenBank/DDBJ databases">
        <authorList>
            <person name="King R."/>
        </authorList>
    </citation>
    <scope>NUCLEOTIDE SEQUENCE</scope>
</reference>
<dbReference type="InterPro" id="IPR020103">
    <property type="entry name" value="PsdUridine_synth_cat_dom_sf"/>
</dbReference>
<sequence length="322" mass="37310">MKARYLTFFSYIGTHFRSSEKIWMKTGSNYTDINSVQGTIEAALLKLRSINYPNVHLSSRTDGGVHALCATAHFDLDRYGTKIYEPYNISYQLNKFFTKTDTSISIKKCLLVPDNFDARRKALSRTYLYRFAFLRESVEIPENTSIASYIPIEEWRRCLFLRLKNFDVESLKEGAKYLVGYHDFTTFKKFNKPKETHNYKHNRRELLSVTVRAGSPLVTRHTRDHGNDIFDYWEVEFKGKAFVHNQIRRMLGALLGVAVGKLPPEEIKVMLQVPSKHSWNTALECCPAHGLYLCDVEYDPADLEYQPNQILKTDSDSDSETE</sequence>
<dbReference type="EC" id="5.4.99.12" evidence="4"/>
<dbReference type="Gene3D" id="3.30.70.660">
    <property type="entry name" value="Pseudouridine synthase I, catalytic domain, C-terminal subdomain"/>
    <property type="match status" value="1"/>
</dbReference>
<comment type="similarity">
    <text evidence="1 4">Belongs to the tRNA pseudouridine synthase TruA family.</text>
</comment>
<evidence type="ECO:0000256" key="3">
    <source>
        <dbReference type="ARBA" id="ARBA00023235"/>
    </source>
</evidence>
<evidence type="ECO:0000313" key="6">
    <source>
        <dbReference type="EMBL" id="CAH0406679.1"/>
    </source>
</evidence>
<feature type="domain" description="Pseudouridine synthase I TruA alpha/beta" evidence="5">
    <location>
        <begin position="175"/>
        <end position="299"/>
    </location>
</feature>
<dbReference type="SUPFAM" id="SSF55120">
    <property type="entry name" value="Pseudouridine synthase"/>
    <property type="match status" value="1"/>
</dbReference>
<keyword evidence="2 4" id="KW-0819">tRNA processing</keyword>
<keyword evidence="7" id="KW-1185">Reference proteome</keyword>
<dbReference type="PANTHER" id="PTHR11142">
    <property type="entry name" value="PSEUDOURIDYLATE SYNTHASE"/>
    <property type="match status" value="1"/>
</dbReference>
<dbReference type="InterPro" id="IPR001406">
    <property type="entry name" value="PsdUridine_synth_TruA"/>
</dbReference>
<dbReference type="HAMAP" id="MF_00171">
    <property type="entry name" value="TruA"/>
    <property type="match status" value="1"/>
</dbReference>
<dbReference type="EMBL" id="OU963899">
    <property type="protein sequence ID" value="CAH0406679.1"/>
    <property type="molecule type" value="Genomic_DNA"/>
</dbReference>
<name>A0ABN8BFP7_CHISP</name>
<gene>
    <name evidence="6" type="ORF">CHILSU_LOCUS10062</name>
</gene>